<dbReference type="Gene3D" id="3.40.50.150">
    <property type="entry name" value="Vaccinia Virus protein VP39"/>
    <property type="match status" value="1"/>
</dbReference>
<dbReference type="GO" id="GO:0008757">
    <property type="term" value="F:S-adenosylmethionine-dependent methyltransferase activity"/>
    <property type="evidence" value="ECO:0007669"/>
    <property type="project" value="InterPro"/>
</dbReference>
<feature type="non-terminal residue" evidence="2">
    <location>
        <position position="1"/>
    </location>
</feature>
<proteinExistence type="predicted"/>
<evidence type="ECO:0000313" key="2">
    <source>
        <dbReference type="EMBL" id="GAG59289.1"/>
    </source>
</evidence>
<accession>X0YS75</accession>
<protein>
    <recommendedName>
        <fullName evidence="1">Methyltransferase type 11 domain-containing protein</fullName>
    </recommendedName>
</protein>
<evidence type="ECO:0000259" key="1">
    <source>
        <dbReference type="Pfam" id="PF08241"/>
    </source>
</evidence>
<dbReference type="AlphaFoldDB" id="X0YS75"/>
<sequence length="100" mass="11889">IRRIKNIKLILSDASKTYLEDNSIDTIFICDAFHEFPDKRNTLVELYRILKPVGSLSILEETVRNTNNAQKIIESTKLFKLIERDKKFIRFKKNKFQNKE</sequence>
<feature type="domain" description="Methyltransferase type 11" evidence="1">
    <location>
        <begin position="7"/>
        <end position="57"/>
    </location>
</feature>
<gene>
    <name evidence="2" type="ORF">S01H4_07115</name>
</gene>
<dbReference type="EMBL" id="BART01002287">
    <property type="protein sequence ID" value="GAG59289.1"/>
    <property type="molecule type" value="Genomic_DNA"/>
</dbReference>
<name>X0YS75_9ZZZZ</name>
<reference evidence="2" key="1">
    <citation type="journal article" date="2014" name="Front. Microbiol.">
        <title>High frequency of phylogenetically diverse reductive dehalogenase-homologous genes in deep subseafloor sedimentary metagenomes.</title>
        <authorList>
            <person name="Kawai M."/>
            <person name="Futagami T."/>
            <person name="Toyoda A."/>
            <person name="Takaki Y."/>
            <person name="Nishi S."/>
            <person name="Hori S."/>
            <person name="Arai W."/>
            <person name="Tsubouchi T."/>
            <person name="Morono Y."/>
            <person name="Uchiyama I."/>
            <person name="Ito T."/>
            <person name="Fujiyama A."/>
            <person name="Inagaki F."/>
            <person name="Takami H."/>
        </authorList>
    </citation>
    <scope>NUCLEOTIDE SEQUENCE</scope>
    <source>
        <strain evidence="2">Expedition CK06-06</strain>
    </source>
</reference>
<dbReference type="Pfam" id="PF08241">
    <property type="entry name" value="Methyltransf_11"/>
    <property type="match status" value="1"/>
</dbReference>
<dbReference type="InterPro" id="IPR013216">
    <property type="entry name" value="Methyltransf_11"/>
</dbReference>
<organism evidence="2">
    <name type="scientific">marine sediment metagenome</name>
    <dbReference type="NCBI Taxonomy" id="412755"/>
    <lineage>
        <taxon>unclassified sequences</taxon>
        <taxon>metagenomes</taxon>
        <taxon>ecological metagenomes</taxon>
    </lineage>
</organism>
<dbReference type="SUPFAM" id="SSF53335">
    <property type="entry name" value="S-adenosyl-L-methionine-dependent methyltransferases"/>
    <property type="match status" value="1"/>
</dbReference>
<comment type="caution">
    <text evidence="2">The sequence shown here is derived from an EMBL/GenBank/DDBJ whole genome shotgun (WGS) entry which is preliminary data.</text>
</comment>
<dbReference type="InterPro" id="IPR029063">
    <property type="entry name" value="SAM-dependent_MTases_sf"/>
</dbReference>